<sequence>MPTTMRLRSSARRFDWRRLPTELRLMILEEITQQTGSSDWASAAAVCKEWQHFIEKRKLQRLNLRVPDLDNRERLTIRQRNLVRHISLDIELPTYKSSDSEPWGWSDRNSLVMSKGTWKLFHILSTWEPANGNGLTLELNAFSPSDSEHWFKNYHFVSDPESGQSNDCQWHDESHGWINGQQVETPPKSAILRLFELVSLDFDKEFPRVNAIRRFIIRRQFRRWIDALDLSEMLEKLCGLEQLVYEPWRPWDSKWRELRDKDFSLSVQRELPETLKSITVFEDFSRNLAAACPWVESSRVLDAGVGTAFARRSLELEHLSVSYMTDAAHFFQGCMPLGQHSDRESWTWQHLQSLALTSRGLRRTGNRREINALLVQAASVALRMPKLHTLVLWHDTDACAFIYTWDPARGARITWRGTWELDLDVDVVQMWQSVATKVHSCELEVFNERVDGVIRSHGDAIHHLRLPCQVATPASIWQIRQEHKETGTHNEA</sequence>
<evidence type="ECO:0000313" key="2">
    <source>
        <dbReference type="EMBL" id="OIW33647.1"/>
    </source>
</evidence>
<organism evidence="2 3">
    <name type="scientific">Coniochaeta ligniaria NRRL 30616</name>
    <dbReference type="NCBI Taxonomy" id="1408157"/>
    <lineage>
        <taxon>Eukaryota</taxon>
        <taxon>Fungi</taxon>
        <taxon>Dikarya</taxon>
        <taxon>Ascomycota</taxon>
        <taxon>Pezizomycotina</taxon>
        <taxon>Sordariomycetes</taxon>
        <taxon>Sordariomycetidae</taxon>
        <taxon>Coniochaetales</taxon>
        <taxon>Coniochaetaceae</taxon>
        <taxon>Coniochaeta</taxon>
    </lineage>
</organism>
<feature type="domain" description="DUF6546" evidence="1">
    <location>
        <begin position="271"/>
        <end position="470"/>
    </location>
</feature>
<dbReference type="STRING" id="1408157.A0A1J7J0Q8"/>
<dbReference type="InParanoid" id="A0A1J7J0Q8"/>
<dbReference type="EMBL" id="KV875094">
    <property type="protein sequence ID" value="OIW33647.1"/>
    <property type="molecule type" value="Genomic_DNA"/>
</dbReference>
<reference evidence="2 3" key="1">
    <citation type="submission" date="2016-10" db="EMBL/GenBank/DDBJ databases">
        <title>Draft genome sequence of Coniochaeta ligniaria NRRL30616, a lignocellulolytic fungus for bioabatement of inhibitors in plant biomass hydrolysates.</title>
        <authorList>
            <consortium name="DOE Joint Genome Institute"/>
            <person name="Jimenez D.J."/>
            <person name="Hector R.E."/>
            <person name="Riley R."/>
            <person name="Sun H."/>
            <person name="Grigoriev I.V."/>
            <person name="Van Elsas J.D."/>
            <person name="Nichols N.N."/>
        </authorList>
    </citation>
    <scope>NUCLEOTIDE SEQUENCE [LARGE SCALE GENOMIC DNA]</scope>
    <source>
        <strain evidence="2 3">NRRL 30616</strain>
    </source>
</reference>
<evidence type="ECO:0000259" key="1">
    <source>
        <dbReference type="Pfam" id="PF20183"/>
    </source>
</evidence>
<dbReference type="AlphaFoldDB" id="A0A1J7J0Q8"/>
<keyword evidence="3" id="KW-1185">Reference proteome</keyword>
<dbReference type="InterPro" id="IPR046676">
    <property type="entry name" value="DUF6546"/>
</dbReference>
<accession>A0A1J7J0Q8</accession>
<gene>
    <name evidence="2" type="ORF">CONLIGDRAFT_711518</name>
</gene>
<proteinExistence type="predicted"/>
<dbReference type="Pfam" id="PF20183">
    <property type="entry name" value="DUF6546"/>
    <property type="match status" value="1"/>
</dbReference>
<dbReference type="OrthoDB" id="3728558at2759"/>
<name>A0A1J7J0Q8_9PEZI</name>
<protein>
    <recommendedName>
        <fullName evidence="1">DUF6546 domain-containing protein</fullName>
    </recommendedName>
</protein>
<evidence type="ECO:0000313" key="3">
    <source>
        <dbReference type="Proteomes" id="UP000182658"/>
    </source>
</evidence>
<dbReference type="Proteomes" id="UP000182658">
    <property type="component" value="Unassembled WGS sequence"/>
</dbReference>